<protein>
    <submittedName>
        <fullName evidence="3">Uncharacterized protein</fullName>
    </submittedName>
</protein>
<dbReference type="AlphaFoldDB" id="A0A6U4WLD6"/>
<feature type="compositionally biased region" description="Polar residues" evidence="1">
    <location>
        <begin position="146"/>
        <end position="159"/>
    </location>
</feature>
<evidence type="ECO:0000256" key="1">
    <source>
        <dbReference type="SAM" id="MobiDB-lite"/>
    </source>
</evidence>
<proteinExistence type="predicted"/>
<dbReference type="EMBL" id="HBGF01044804">
    <property type="protein sequence ID" value="CAD9145545.1"/>
    <property type="molecule type" value="Transcribed_RNA"/>
</dbReference>
<dbReference type="EMBL" id="HBGF01044793">
    <property type="protein sequence ID" value="CAD9145533.1"/>
    <property type="molecule type" value="Transcribed_RNA"/>
</dbReference>
<evidence type="ECO:0000313" key="2">
    <source>
        <dbReference type="EMBL" id="CAD9145533.1"/>
    </source>
</evidence>
<feature type="region of interest" description="Disordered" evidence="1">
    <location>
        <begin position="106"/>
        <end position="159"/>
    </location>
</feature>
<name>A0A6U4WLD6_NEODS</name>
<feature type="compositionally biased region" description="Polar residues" evidence="1">
    <location>
        <begin position="124"/>
        <end position="134"/>
    </location>
</feature>
<gene>
    <name evidence="2" type="ORF">NDES1114_LOCUS30008</name>
    <name evidence="3" type="ORF">NDES1114_LOCUS30014</name>
</gene>
<reference evidence="3" key="1">
    <citation type="submission" date="2021-01" db="EMBL/GenBank/DDBJ databases">
        <authorList>
            <person name="Corre E."/>
            <person name="Pelletier E."/>
            <person name="Niang G."/>
            <person name="Scheremetjew M."/>
            <person name="Finn R."/>
            <person name="Kale V."/>
            <person name="Holt S."/>
            <person name="Cochrane G."/>
            <person name="Meng A."/>
            <person name="Brown T."/>
            <person name="Cohen L."/>
        </authorList>
    </citation>
    <scope>NUCLEOTIDE SEQUENCE</scope>
    <source>
        <strain evidence="3">CCAP 1951/1</strain>
    </source>
</reference>
<feature type="compositionally biased region" description="Basic residues" evidence="1">
    <location>
        <begin position="62"/>
        <end position="74"/>
    </location>
</feature>
<feature type="region of interest" description="Disordered" evidence="1">
    <location>
        <begin position="60"/>
        <end position="86"/>
    </location>
</feature>
<evidence type="ECO:0000313" key="3">
    <source>
        <dbReference type="EMBL" id="CAD9145545.1"/>
    </source>
</evidence>
<feature type="region of interest" description="Disordered" evidence="1">
    <location>
        <begin position="1"/>
        <end position="20"/>
    </location>
</feature>
<organism evidence="3">
    <name type="scientific">Neobodo designis</name>
    <name type="common">Flagellated protozoan</name>
    <name type="synonym">Bodo designis</name>
    <dbReference type="NCBI Taxonomy" id="312471"/>
    <lineage>
        <taxon>Eukaryota</taxon>
        <taxon>Discoba</taxon>
        <taxon>Euglenozoa</taxon>
        <taxon>Kinetoplastea</taxon>
        <taxon>Metakinetoplastina</taxon>
        <taxon>Neobodonida</taxon>
        <taxon>Neobodo</taxon>
    </lineage>
</organism>
<sequence length="159" mass="17357">MGCASSADAGRPSRANRTNVDGGHVVVDEFNSTLNPLLQTFSGVAPERVASAREEHAEWAKRTARQQRRARARPPRPTTFDATTYATGATDECPFSWVRDDTAPTAVMWPPTDPGALALPRMSPSVNPHPSSSANDREWSVPDGETQLNSNWETDTSFF</sequence>
<accession>A0A6U4WLD6</accession>